<dbReference type="PANTHER" id="PTHR41291:SF1">
    <property type="entry name" value="DNA ALKYLATION REPAIR PROTEIN"/>
    <property type="match status" value="1"/>
</dbReference>
<dbReference type="InterPro" id="IPR014825">
    <property type="entry name" value="DNA_alkylation"/>
</dbReference>
<dbReference type="SUPFAM" id="SSF48371">
    <property type="entry name" value="ARM repeat"/>
    <property type="match status" value="1"/>
</dbReference>
<dbReference type="Pfam" id="PF08713">
    <property type="entry name" value="DNA_alkylation"/>
    <property type="match status" value="1"/>
</dbReference>
<gene>
    <name evidence="1" type="ORF">H4O18_15025</name>
</gene>
<dbReference type="PANTHER" id="PTHR41291">
    <property type="entry name" value="DNA ALKYLATION REPAIR PROTEIN"/>
    <property type="match status" value="1"/>
</dbReference>
<organism evidence="1 2">
    <name type="scientific">Arenibacter arenosicollis</name>
    <dbReference type="NCBI Taxonomy" id="2762274"/>
    <lineage>
        <taxon>Bacteria</taxon>
        <taxon>Pseudomonadati</taxon>
        <taxon>Bacteroidota</taxon>
        <taxon>Flavobacteriia</taxon>
        <taxon>Flavobacteriales</taxon>
        <taxon>Flavobacteriaceae</taxon>
        <taxon>Arenibacter</taxon>
    </lineage>
</organism>
<dbReference type="Proteomes" id="UP000618952">
    <property type="component" value="Unassembled WGS sequence"/>
</dbReference>
<dbReference type="InterPro" id="IPR016024">
    <property type="entry name" value="ARM-type_fold"/>
</dbReference>
<dbReference type="RefSeq" id="WP_187585992.1">
    <property type="nucleotide sequence ID" value="NZ_JACLHY010000016.1"/>
</dbReference>
<reference evidence="1 2" key="1">
    <citation type="submission" date="2020-08" db="EMBL/GenBank/DDBJ databases">
        <title>Arenibacter gaetbuli sp. nov., isolated from a sand dune.</title>
        <authorList>
            <person name="Park S."/>
            <person name="Yoon J.-H."/>
        </authorList>
    </citation>
    <scope>NUCLEOTIDE SEQUENCE [LARGE SCALE GENOMIC DNA]</scope>
    <source>
        <strain evidence="1 2">BSSL-BM3</strain>
    </source>
</reference>
<dbReference type="Gene3D" id="1.25.10.90">
    <property type="match status" value="1"/>
</dbReference>
<protein>
    <submittedName>
        <fullName evidence="1">DNA alkylation repair protein</fullName>
    </submittedName>
</protein>
<evidence type="ECO:0000313" key="1">
    <source>
        <dbReference type="EMBL" id="MBC8769308.1"/>
    </source>
</evidence>
<accession>A0ABR7QQ36</accession>
<evidence type="ECO:0000313" key="2">
    <source>
        <dbReference type="Proteomes" id="UP000618952"/>
    </source>
</evidence>
<sequence length="233" mass="26153">MDKSEVINLLEANQNERGIQNWKKLNSHADSLKSFGIGLTVLRKLSKKIGRDHSLAHQLWKSDIYDAKIIALLIDDPKQITRDQVELQVDNLKHGYLAHVFSSCDATLAKTPFVVDLLEDWLNSNDTMRKQCGYGLLYEVSKSKKKDAPDNAFFLQKIQKIHDTYDKEKNIILLSMGGALLGIGKRNTILNVAALKVAKKIGPIPVDSGISKCEPFDVVKHLTSDYLKKKLGI</sequence>
<keyword evidence="2" id="KW-1185">Reference proteome</keyword>
<comment type="caution">
    <text evidence="1">The sequence shown here is derived from an EMBL/GenBank/DDBJ whole genome shotgun (WGS) entry which is preliminary data.</text>
</comment>
<proteinExistence type="predicted"/>
<dbReference type="EMBL" id="JACLHY010000016">
    <property type="protein sequence ID" value="MBC8769308.1"/>
    <property type="molecule type" value="Genomic_DNA"/>
</dbReference>
<name>A0ABR7QQ36_9FLAO</name>